<dbReference type="Proteomes" id="UP001367508">
    <property type="component" value="Unassembled WGS sequence"/>
</dbReference>
<accession>A0AAN9MVJ2</accession>
<reference evidence="1 2" key="1">
    <citation type="submission" date="2024-01" db="EMBL/GenBank/DDBJ databases">
        <title>The genomes of 5 underutilized Papilionoideae crops provide insights into root nodulation and disease resistanc.</title>
        <authorList>
            <person name="Jiang F."/>
        </authorList>
    </citation>
    <scope>NUCLEOTIDE SEQUENCE [LARGE SCALE GENOMIC DNA]</scope>
    <source>
        <strain evidence="1">LVBAO_FW01</strain>
        <tissue evidence="1">Leaves</tissue>
    </source>
</reference>
<sequence length="338" mass="38157">MLAVIAFRIKHLAWTWLRSCMNIVSRGYVNASDLHCEFIALDHRLHLHVQNHMCIDLLTLDLVPFLQRFGGRPLPRPSLSSFISNRDSLRSVLRAEQGMNFQKVPHEMVPKFIPVRKIFQYKVLTMSTRLYDTYQFCLNEALPLLYGSENVLYAKEVRLPGCGRYWNKCIPALTITTDRQTSTTGRGVTSLRGPSNHIRSIDVALGILSGTKHLLNSASHYVQTLHCSHQPHIIMGSVIKYQLAISQGGVLLPRRAYVRKPSNKLGRTLKNTWCQLVFSIFKCGCRIAPNMSQGLGFEGLNQSKSIREFVVCTALALQSERIPGFDLMCISAEAQEGQ</sequence>
<dbReference type="AlphaFoldDB" id="A0AAN9MVJ2"/>
<protein>
    <submittedName>
        <fullName evidence="1">Uncharacterized protein</fullName>
    </submittedName>
</protein>
<keyword evidence="2" id="KW-1185">Reference proteome</keyword>
<organism evidence="1 2">
    <name type="scientific">Canavalia gladiata</name>
    <name type="common">Sword bean</name>
    <name type="synonym">Dolichos gladiatus</name>
    <dbReference type="NCBI Taxonomy" id="3824"/>
    <lineage>
        <taxon>Eukaryota</taxon>
        <taxon>Viridiplantae</taxon>
        <taxon>Streptophyta</taxon>
        <taxon>Embryophyta</taxon>
        <taxon>Tracheophyta</taxon>
        <taxon>Spermatophyta</taxon>
        <taxon>Magnoliopsida</taxon>
        <taxon>eudicotyledons</taxon>
        <taxon>Gunneridae</taxon>
        <taxon>Pentapetalae</taxon>
        <taxon>rosids</taxon>
        <taxon>fabids</taxon>
        <taxon>Fabales</taxon>
        <taxon>Fabaceae</taxon>
        <taxon>Papilionoideae</taxon>
        <taxon>50 kb inversion clade</taxon>
        <taxon>NPAAA clade</taxon>
        <taxon>indigoferoid/millettioid clade</taxon>
        <taxon>Phaseoleae</taxon>
        <taxon>Canavalia</taxon>
    </lineage>
</organism>
<comment type="caution">
    <text evidence="1">The sequence shown here is derived from an EMBL/GenBank/DDBJ whole genome shotgun (WGS) entry which is preliminary data.</text>
</comment>
<proteinExistence type="predicted"/>
<evidence type="ECO:0000313" key="1">
    <source>
        <dbReference type="EMBL" id="KAK7361739.1"/>
    </source>
</evidence>
<dbReference type="EMBL" id="JAYMYQ010000001">
    <property type="protein sequence ID" value="KAK7361739.1"/>
    <property type="molecule type" value="Genomic_DNA"/>
</dbReference>
<evidence type="ECO:0000313" key="2">
    <source>
        <dbReference type="Proteomes" id="UP001367508"/>
    </source>
</evidence>
<name>A0AAN9MVJ2_CANGL</name>
<gene>
    <name evidence="1" type="ORF">VNO77_03820</name>
</gene>